<evidence type="ECO:0000256" key="1">
    <source>
        <dbReference type="SAM" id="MobiDB-lite"/>
    </source>
</evidence>
<keyword evidence="3" id="KW-1185">Reference proteome</keyword>
<gene>
    <name evidence="2" type="ORF">EDD29_5764</name>
</gene>
<dbReference type="RefSeq" id="WP_123667352.1">
    <property type="nucleotide sequence ID" value="NZ_RJKE01000001.1"/>
</dbReference>
<comment type="caution">
    <text evidence="2">The sequence shown here is derived from an EMBL/GenBank/DDBJ whole genome shotgun (WGS) entry which is preliminary data.</text>
</comment>
<protein>
    <submittedName>
        <fullName evidence="2">Uncharacterized protein</fullName>
    </submittedName>
</protein>
<reference evidence="2 3" key="1">
    <citation type="submission" date="2018-11" db="EMBL/GenBank/DDBJ databases">
        <title>Sequencing the genomes of 1000 actinobacteria strains.</title>
        <authorList>
            <person name="Klenk H.-P."/>
        </authorList>
    </citation>
    <scope>NUCLEOTIDE SEQUENCE [LARGE SCALE GENOMIC DNA]</scope>
    <source>
        <strain evidence="2 3">DSM 44254</strain>
    </source>
</reference>
<feature type="compositionally biased region" description="Low complexity" evidence="1">
    <location>
        <begin position="209"/>
        <end position="227"/>
    </location>
</feature>
<proteinExistence type="predicted"/>
<name>A0A3N1D3N3_9ACTN</name>
<feature type="region of interest" description="Disordered" evidence="1">
    <location>
        <begin position="208"/>
        <end position="244"/>
    </location>
</feature>
<dbReference type="OrthoDB" id="3468152at2"/>
<dbReference type="Proteomes" id="UP000272400">
    <property type="component" value="Unassembled WGS sequence"/>
</dbReference>
<evidence type="ECO:0000313" key="2">
    <source>
        <dbReference type="EMBL" id="ROO88106.1"/>
    </source>
</evidence>
<evidence type="ECO:0000313" key="3">
    <source>
        <dbReference type="Proteomes" id="UP000272400"/>
    </source>
</evidence>
<dbReference type="EMBL" id="RJKE01000001">
    <property type="protein sequence ID" value="ROO88106.1"/>
    <property type="molecule type" value="Genomic_DNA"/>
</dbReference>
<sequence>MTNEPDEITLSRTAAARALDAHEPIAFAPNLSAEPQAHEPWWEEARLTALLRDLAHHAEAQGIDYESALREAWTWYQSDKREQARYAVGDEVRIQDSARQGVVTAVLDDAGQPAYSVRVIGQGEHRTLRSNDLAPATAFPNVLMDKAAPRALEAEMAFTQAVSEALADPSQTAISLCRTLAGALSSWSGIRKDELYFHAYQSLRRPTGPASAARASLPPAAALADAATIRRPTPKQSPHRPPRR</sequence>
<dbReference type="AlphaFoldDB" id="A0A3N1D3N3"/>
<accession>A0A3N1D3N3</accession>
<organism evidence="2 3">
    <name type="scientific">Actinocorallia herbida</name>
    <dbReference type="NCBI Taxonomy" id="58109"/>
    <lineage>
        <taxon>Bacteria</taxon>
        <taxon>Bacillati</taxon>
        <taxon>Actinomycetota</taxon>
        <taxon>Actinomycetes</taxon>
        <taxon>Streptosporangiales</taxon>
        <taxon>Thermomonosporaceae</taxon>
        <taxon>Actinocorallia</taxon>
    </lineage>
</organism>